<evidence type="ECO:0000256" key="1">
    <source>
        <dbReference type="SAM" id="Phobius"/>
    </source>
</evidence>
<proteinExistence type="predicted"/>
<dbReference type="AlphaFoldDB" id="A0A6N2WPZ2"/>
<dbReference type="EMBL" id="CACRSU010000048">
    <property type="protein sequence ID" value="VYT44283.1"/>
    <property type="molecule type" value="Genomic_DNA"/>
</dbReference>
<keyword evidence="1" id="KW-0812">Transmembrane</keyword>
<protein>
    <submittedName>
        <fullName evidence="2">Uncharacterized protein</fullName>
    </submittedName>
</protein>
<evidence type="ECO:0000313" key="2">
    <source>
        <dbReference type="EMBL" id="VYT44283.1"/>
    </source>
</evidence>
<sequence>MRGRLPKKLGEFLLFINIRFFSFYTFVIAKLDAKWKAIDRKIGK</sequence>
<feature type="transmembrane region" description="Helical" evidence="1">
    <location>
        <begin position="12"/>
        <end position="31"/>
    </location>
</feature>
<keyword evidence="1" id="KW-1133">Transmembrane helix</keyword>
<reference evidence="2" key="1">
    <citation type="submission" date="2019-11" db="EMBL/GenBank/DDBJ databases">
        <authorList>
            <person name="Feng L."/>
        </authorList>
    </citation>
    <scope>NUCLEOTIDE SEQUENCE</scope>
    <source>
        <strain evidence="2">BintestinalisLFYP9</strain>
    </source>
</reference>
<name>A0A6N2WPZ2_9BACE</name>
<accession>A0A6N2WPZ2</accession>
<organism evidence="2">
    <name type="scientific">Bacteroides intestinalis</name>
    <dbReference type="NCBI Taxonomy" id="329854"/>
    <lineage>
        <taxon>Bacteria</taxon>
        <taxon>Pseudomonadati</taxon>
        <taxon>Bacteroidota</taxon>
        <taxon>Bacteroidia</taxon>
        <taxon>Bacteroidales</taxon>
        <taxon>Bacteroidaceae</taxon>
        <taxon>Bacteroides</taxon>
    </lineage>
</organism>
<keyword evidence="1" id="KW-0472">Membrane</keyword>
<gene>
    <name evidence="2" type="ORF">BILFYP9_03688</name>
</gene>